<organism evidence="3 4">
    <name type="scientific">Gracilibacillus dipsosauri</name>
    <dbReference type="NCBI Taxonomy" id="178340"/>
    <lineage>
        <taxon>Bacteria</taxon>
        <taxon>Bacillati</taxon>
        <taxon>Bacillota</taxon>
        <taxon>Bacilli</taxon>
        <taxon>Bacillales</taxon>
        <taxon>Bacillaceae</taxon>
        <taxon>Gracilibacillus</taxon>
    </lineage>
</organism>
<dbReference type="PANTHER" id="PTHR35146:SF1">
    <property type="entry name" value="UPF0178 PROTEIN YAII"/>
    <property type="match status" value="1"/>
</dbReference>
<dbReference type="RefSeq" id="WP_054859415.1">
    <property type="nucleotide sequence ID" value="NZ_JAJUIE010000007.1"/>
</dbReference>
<gene>
    <name evidence="3" type="ORF">DLJ74_09850</name>
</gene>
<proteinExistence type="inferred from homology"/>
<evidence type="ECO:0000313" key="4">
    <source>
        <dbReference type="Proteomes" id="UP000245624"/>
    </source>
</evidence>
<evidence type="ECO:0000256" key="2">
    <source>
        <dbReference type="HAMAP-Rule" id="MF_00489"/>
    </source>
</evidence>
<keyword evidence="4" id="KW-1185">Reference proteome</keyword>
<comment type="similarity">
    <text evidence="1 2">Belongs to the UPF0178 family.</text>
</comment>
<reference evidence="3 4" key="1">
    <citation type="submission" date="2018-05" db="EMBL/GenBank/DDBJ databases">
        <title>Genomic analysis of Gracilibacillus dipsosauri DD1 reveals novel features of a salt-tolerant amylase.</title>
        <authorList>
            <person name="Deutch C.E."/>
            <person name="Yang S."/>
        </authorList>
    </citation>
    <scope>NUCLEOTIDE SEQUENCE [LARGE SCALE GENOMIC DNA]</scope>
    <source>
        <strain evidence="3 4">DD1</strain>
    </source>
</reference>
<dbReference type="InterPro" id="IPR003791">
    <property type="entry name" value="UPF0178"/>
</dbReference>
<name>A0A317L102_9BACI</name>
<comment type="caution">
    <text evidence="3">The sequence shown here is derived from an EMBL/GenBank/DDBJ whole genome shotgun (WGS) entry which is preliminary data.</text>
</comment>
<dbReference type="Pfam" id="PF02639">
    <property type="entry name" value="DUF188"/>
    <property type="match status" value="1"/>
</dbReference>
<dbReference type="AlphaFoldDB" id="A0A317L102"/>
<dbReference type="NCBIfam" id="NF001095">
    <property type="entry name" value="PRK00124.1"/>
    <property type="match status" value="1"/>
</dbReference>
<dbReference type="HAMAP" id="MF_00489">
    <property type="entry name" value="UPF0178"/>
    <property type="match status" value="1"/>
</dbReference>
<evidence type="ECO:0000313" key="3">
    <source>
        <dbReference type="EMBL" id="PWU68720.1"/>
    </source>
</evidence>
<dbReference type="EMBL" id="QGTD01000008">
    <property type="protein sequence ID" value="PWU68720.1"/>
    <property type="molecule type" value="Genomic_DNA"/>
</dbReference>
<dbReference type="OrthoDB" id="9798918at2"/>
<sequence>MEIYVDADACPVVDTILEEVIGKNITVHLVRSYSHYSHQDYPSFVKVTYVDTGSDAVDYRIIGMAKAKDIIVTQDYGLAALGLEKNCYVIHHIGFLYSKKKIDQMLEERHLKAKARKAGLRTKGPKKLSNDQKESFRHQLRKLIQTSC</sequence>
<evidence type="ECO:0000256" key="1">
    <source>
        <dbReference type="ARBA" id="ARBA00008522"/>
    </source>
</evidence>
<accession>A0A317L102</accession>
<dbReference type="PANTHER" id="PTHR35146">
    <property type="entry name" value="UPF0178 PROTEIN YAII"/>
    <property type="match status" value="1"/>
</dbReference>
<protein>
    <recommendedName>
        <fullName evidence="2">UPF0178 protein DLJ74_09850</fullName>
    </recommendedName>
</protein>
<dbReference type="Proteomes" id="UP000245624">
    <property type="component" value="Unassembled WGS sequence"/>
</dbReference>